<evidence type="ECO:0000313" key="3">
    <source>
        <dbReference type="Proteomes" id="UP001152795"/>
    </source>
</evidence>
<evidence type="ECO:0000256" key="1">
    <source>
        <dbReference type="SAM" id="MobiDB-lite"/>
    </source>
</evidence>
<proteinExistence type="predicted"/>
<sequence>MTVWMAYNNGPGKVLPLTNFCRPPTVPKLIHSEETEDTVSFVAVKARQQPKKSREQNNTDPMEDESNDERVDTYSKLFLCPEQGCIKSFHTYSSLERHLHCDNHTYGDFLTPQQIASFFSRLAKKRRENTAGDKDNEERGDGDDNDYEEDDLNKKDFEKRKGQEIEELSASLIDAIGLKHPIMFDRHNICELTNQRKLSKFSVYMLQEICSSFELNITDSTGKRKFKKPYIDLLEKLVQSCGC</sequence>
<feature type="region of interest" description="Disordered" evidence="1">
    <location>
        <begin position="43"/>
        <end position="70"/>
    </location>
</feature>
<dbReference type="PROSITE" id="PS00028">
    <property type="entry name" value="ZINC_FINGER_C2H2_1"/>
    <property type="match status" value="1"/>
</dbReference>
<accession>A0A7D9DSG8</accession>
<feature type="region of interest" description="Disordered" evidence="1">
    <location>
        <begin position="126"/>
        <end position="158"/>
    </location>
</feature>
<keyword evidence="3" id="KW-1185">Reference proteome</keyword>
<name>A0A7D9DSG8_PARCT</name>
<dbReference type="OrthoDB" id="5984088at2759"/>
<protein>
    <submittedName>
        <fullName evidence="2">Uncharacterized protein</fullName>
    </submittedName>
</protein>
<organism evidence="2 3">
    <name type="scientific">Paramuricea clavata</name>
    <name type="common">Red gorgonian</name>
    <name type="synonym">Violescent sea-whip</name>
    <dbReference type="NCBI Taxonomy" id="317549"/>
    <lineage>
        <taxon>Eukaryota</taxon>
        <taxon>Metazoa</taxon>
        <taxon>Cnidaria</taxon>
        <taxon>Anthozoa</taxon>
        <taxon>Octocorallia</taxon>
        <taxon>Malacalcyonacea</taxon>
        <taxon>Plexauridae</taxon>
        <taxon>Paramuricea</taxon>
    </lineage>
</organism>
<dbReference type="InterPro" id="IPR013087">
    <property type="entry name" value="Znf_C2H2_type"/>
</dbReference>
<feature type="compositionally biased region" description="Basic and acidic residues" evidence="1">
    <location>
        <begin position="128"/>
        <end position="139"/>
    </location>
</feature>
<dbReference type="EMBL" id="CACRXK020002152">
    <property type="protein sequence ID" value="CAB3992925.1"/>
    <property type="molecule type" value="Genomic_DNA"/>
</dbReference>
<evidence type="ECO:0000313" key="2">
    <source>
        <dbReference type="EMBL" id="CAB3992925.1"/>
    </source>
</evidence>
<reference evidence="2" key="1">
    <citation type="submission" date="2020-04" db="EMBL/GenBank/DDBJ databases">
        <authorList>
            <person name="Alioto T."/>
            <person name="Alioto T."/>
            <person name="Gomez Garrido J."/>
        </authorList>
    </citation>
    <scope>NUCLEOTIDE SEQUENCE</scope>
    <source>
        <strain evidence="2">A484AB</strain>
    </source>
</reference>
<dbReference type="Gene3D" id="3.30.160.60">
    <property type="entry name" value="Classic Zinc Finger"/>
    <property type="match status" value="1"/>
</dbReference>
<dbReference type="PROSITE" id="PS50157">
    <property type="entry name" value="ZINC_FINGER_C2H2_2"/>
    <property type="match status" value="1"/>
</dbReference>
<dbReference type="AlphaFoldDB" id="A0A7D9DSG8"/>
<feature type="compositionally biased region" description="Acidic residues" evidence="1">
    <location>
        <begin position="140"/>
        <end position="151"/>
    </location>
</feature>
<comment type="caution">
    <text evidence="2">The sequence shown here is derived from an EMBL/GenBank/DDBJ whole genome shotgun (WGS) entry which is preliminary data.</text>
</comment>
<gene>
    <name evidence="2" type="ORF">PACLA_8A028550</name>
</gene>
<dbReference type="Proteomes" id="UP001152795">
    <property type="component" value="Unassembled WGS sequence"/>
</dbReference>